<evidence type="ECO:0000313" key="2">
    <source>
        <dbReference type="EMBL" id="RHX97323.1"/>
    </source>
</evidence>
<reference evidence="2 3" key="1">
    <citation type="submission" date="2018-08" db="EMBL/GenBank/DDBJ databases">
        <title>Aphanomyces genome sequencing and annotation.</title>
        <authorList>
            <person name="Minardi D."/>
            <person name="Oidtmann B."/>
            <person name="Van Der Giezen M."/>
            <person name="Studholme D.J."/>
        </authorList>
    </citation>
    <scope>NUCLEOTIDE SEQUENCE [LARGE SCALE GENOMIC DNA]</scope>
    <source>
        <strain evidence="2 3">Kv</strain>
    </source>
</reference>
<accession>A0A396ZT07</accession>
<name>A0A396ZT07_APHAT</name>
<evidence type="ECO:0000313" key="3">
    <source>
        <dbReference type="Proteomes" id="UP000265427"/>
    </source>
</evidence>
<dbReference type="VEuPathDB" id="FungiDB:H257_04281"/>
<keyword evidence="1" id="KW-1133">Transmembrane helix</keyword>
<sequence>MATCAIPPDLPPLEFLEEVELLSVEPSSSTSTKSSSMCEKMSKPAAAASSEANAYQPSPTENPIFVHVVMMALILYLGACAYAYLCPPTTVPWEVEFALPMQNLSSNCSVNIVHPFEGQVTSKNVIEFELHAPSNTTNTSQIMQYTIHVDGVLLITDLAILHRGNPTPFTTDRLQALTNGDHVVTITLVVPLPGGREDVVHVERQFHFVPPGSRIVKLSLAKELRRSITTLNTCNVHVDSCNVIRAPLNGTSFPANSTIAFEVDTAALPRLGMVVLLDGIKVKTLPAQPSSYLTSKDQVQCRGVLVGLHTGTHTLQVVPLDALPLTPVATTVVVFHVMAE</sequence>
<keyword evidence="1" id="KW-0812">Transmembrane</keyword>
<dbReference type="EMBL" id="QUSZ01011368">
    <property type="protein sequence ID" value="RHX97323.1"/>
    <property type="molecule type" value="Genomic_DNA"/>
</dbReference>
<comment type="caution">
    <text evidence="2">The sequence shown here is derived from an EMBL/GenBank/DDBJ whole genome shotgun (WGS) entry which is preliminary data.</text>
</comment>
<organism evidence="2 3">
    <name type="scientific">Aphanomyces astaci</name>
    <name type="common">Crayfish plague agent</name>
    <dbReference type="NCBI Taxonomy" id="112090"/>
    <lineage>
        <taxon>Eukaryota</taxon>
        <taxon>Sar</taxon>
        <taxon>Stramenopiles</taxon>
        <taxon>Oomycota</taxon>
        <taxon>Saprolegniomycetes</taxon>
        <taxon>Saprolegniales</taxon>
        <taxon>Verrucalvaceae</taxon>
        <taxon>Aphanomyces</taxon>
    </lineage>
</organism>
<protein>
    <submittedName>
        <fullName evidence="2">Uncharacterized protein</fullName>
    </submittedName>
</protein>
<gene>
    <name evidence="2" type="ORF">DYB36_009471</name>
</gene>
<proteinExistence type="predicted"/>
<evidence type="ECO:0000256" key="1">
    <source>
        <dbReference type="SAM" id="Phobius"/>
    </source>
</evidence>
<dbReference type="AlphaFoldDB" id="A0A396ZT07"/>
<dbReference type="Proteomes" id="UP000265427">
    <property type="component" value="Unassembled WGS sequence"/>
</dbReference>
<keyword evidence="1" id="KW-0472">Membrane</keyword>
<feature type="transmembrane region" description="Helical" evidence="1">
    <location>
        <begin position="64"/>
        <end position="85"/>
    </location>
</feature>